<proteinExistence type="predicted"/>
<evidence type="ECO:0008006" key="3">
    <source>
        <dbReference type="Google" id="ProtNLM"/>
    </source>
</evidence>
<dbReference type="Proteomes" id="UP001596413">
    <property type="component" value="Unassembled WGS sequence"/>
</dbReference>
<protein>
    <recommendedName>
        <fullName evidence="3">Secreted protein</fullName>
    </recommendedName>
</protein>
<keyword evidence="2" id="KW-1185">Reference proteome</keyword>
<accession>A0ABW2G7V0</accession>
<name>A0ABW2G7V0_9ACTN</name>
<dbReference type="RefSeq" id="WP_386410850.1">
    <property type="nucleotide sequence ID" value="NZ_JBHSZO010000002.1"/>
</dbReference>
<evidence type="ECO:0000313" key="1">
    <source>
        <dbReference type="EMBL" id="MFC7216847.1"/>
    </source>
</evidence>
<reference evidence="2" key="1">
    <citation type="journal article" date="2019" name="Int. J. Syst. Evol. Microbiol.">
        <title>The Global Catalogue of Microorganisms (GCM) 10K type strain sequencing project: providing services to taxonomists for standard genome sequencing and annotation.</title>
        <authorList>
            <consortium name="The Broad Institute Genomics Platform"/>
            <consortium name="The Broad Institute Genome Sequencing Center for Infectious Disease"/>
            <person name="Wu L."/>
            <person name="Ma J."/>
        </authorList>
    </citation>
    <scope>NUCLEOTIDE SEQUENCE [LARGE SCALE GENOMIC DNA]</scope>
    <source>
        <strain evidence="2">CGMCC 1.13681</strain>
    </source>
</reference>
<gene>
    <name evidence="1" type="ORF">ACFQLX_01470</name>
</gene>
<comment type="caution">
    <text evidence="1">The sequence shown here is derived from an EMBL/GenBank/DDBJ whole genome shotgun (WGS) entry which is preliminary data.</text>
</comment>
<organism evidence="1 2">
    <name type="scientific">Streptomyces polyrhachis</name>
    <dbReference type="NCBI Taxonomy" id="1282885"/>
    <lineage>
        <taxon>Bacteria</taxon>
        <taxon>Bacillati</taxon>
        <taxon>Actinomycetota</taxon>
        <taxon>Actinomycetes</taxon>
        <taxon>Kitasatosporales</taxon>
        <taxon>Streptomycetaceae</taxon>
        <taxon>Streptomyces</taxon>
    </lineage>
</organism>
<sequence>MMKNPTRRPVRRAVVAVCAAAVVAAGVVVGVQSFGGDDGSSGTGGTVSAAEFYAPLAFGGSMREVEHYDSLADAADAADAVVIAEVAGVKETRLIEGDGSDRLSMLGVVIRPVEVLRGSLPASDEEELTVEFIGGSADLDQTVAEMKAALPEGRSVWFLRAKAEEGKRHLDELKQAGTTPSDQELAAIEGDKPYYRVVSSQGLFVEEGANVVNPVAAEDAEADPMITEGEKYTELSELVAHVRE</sequence>
<evidence type="ECO:0000313" key="2">
    <source>
        <dbReference type="Proteomes" id="UP001596413"/>
    </source>
</evidence>
<dbReference type="EMBL" id="JBHSZO010000002">
    <property type="protein sequence ID" value="MFC7216847.1"/>
    <property type="molecule type" value="Genomic_DNA"/>
</dbReference>